<keyword evidence="5" id="KW-1133">Transmembrane helix</keyword>
<evidence type="ECO:0000256" key="3">
    <source>
        <dbReference type="ARBA" id="ARBA00023136"/>
    </source>
</evidence>
<evidence type="ECO:0000259" key="6">
    <source>
        <dbReference type="Pfam" id="PF00263"/>
    </source>
</evidence>
<dbReference type="AlphaFoldDB" id="A0A1G6PBL4"/>
<comment type="similarity">
    <text evidence="4">Belongs to the bacterial secretin family.</text>
</comment>
<evidence type="ECO:0000256" key="2">
    <source>
        <dbReference type="ARBA" id="ARBA00022729"/>
    </source>
</evidence>
<comment type="subcellular location">
    <subcellularLocation>
        <location evidence="1">Membrane</location>
    </subcellularLocation>
</comment>
<organism evidence="7 8">
    <name type="scientific">Geotoga petraea</name>
    <dbReference type="NCBI Taxonomy" id="28234"/>
    <lineage>
        <taxon>Bacteria</taxon>
        <taxon>Thermotogati</taxon>
        <taxon>Thermotogota</taxon>
        <taxon>Thermotogae</taxon>
        <taxon>Petrotogales</taxon>
        <taxon>Petrotogaceae</taxon>
        <taxon>Geotoga</taxon>
    </lineage>
</organism>
<keyword evidence="8" id="KW-1185">Reference proteome</keyword>
<feature type="domain" description="Type II/III secretion system secretin-like" evidence="6">
    <location>
        <begin position="524"/>
        <end position="674"/>
    </location>
</feature>
<dbReference type="PANTHER" id="PTHR30332:SF24">
    <property type="entry name" value="SECRETIN GSPD-RELATED"/>
    <property type="match status" value="1"/>
</dbReference>
<dbReference type="GO" id="GO:0009306">
    <property type="term" value="P:protein secretion"/>
    <property type="evidence" value="ECO:0007669"/>
    <property type="project" value="InterPro"/>
</dbReference>
<keyword evidence="5" id="KW-0812">Transmembrane</keyword>
<sequence length="685" mass="80035">MKKIFLLIYIFISMGLFSINVIYDQEENRNIINLDTEILSIVSNDINTYHHVKLEKAVYQNQTIKISRGPIKEIIIEDVNIKIFTYTPSKLSFNRDILSVKGNEKLDFKNINFKNIFLEDAINLFLEKTGYKWMKSEEIPVEKISLDLNEIYFENFLRIMENVYGLRTIFYTEKNIIITKKEQIFNNYLPIEFKKIEESETIVNPKTEKLEKLEEKIILFVESKVDLSPLEKIFDVKIVNYNNHYVVEIVESKKEEFLKIIKKINQEEIKTEENITLVTNQASKTVKTGENYTILKSKFDMIFLEEIYNLKYHSLGEGFYLIYSDEKTLSEIEELNSLLNSLGVEKKVEENENIVLKTNLFIINSKKIEIFGKICNEEKIDYKIIEKLENKNYVLVKANEKQFELLKIFSEQKDSNNQISIKMLITELSSFENKNVIIDFEDFLVDYNNFNLEFSDVISFLTSKGIFYKKIGENTYSFFENEKILKYKLTIIAGDNLENNSTKDLYKILSQDISVINNFKDSFNNTYIVTKPEIYVIEGEVGELNSVLTIPVFEEKDGKSQVVDKIESGVKLKIKGNYDRDTDMINTELELLLSEFSEENKKEESGYSMNQRSLITKLKMKNGATIKAGNMNFSKVIEKSEGLSILKNIPVFGKIFYNHESSIRNYNIIIFLNIEIDTKAEDISL</sequence>
<dbReference type="GO" id="GO:0015627">
    <property type="term" value="C:type II protein secretion system complex"/>
    <property type="evidence" value="ECO:0007669"/>
    <property type="project" value="TreeGrafter"/>
</dbReference>
<dbReference type="Proteomes" id="UP000199322">
    <property type="component" value="Unassembled WGS sequence"/>
</dbReference>
<dbReference type="GO" id="GO:0016020">
    <property type="term" value="C:membrane"/>
    <property type="evidence" value="ECO:0007669"/>
    <property type="project" value="UniProtKB-SubCell"/>
</dbReference>
<dbReference type="InterPro" id="IPR050810">
    <property type="entry name" value="Bact_Secretion_Sys_Channel"/>
</dbReference>
<protein>
    <submittedName>
        <fullName evidence="7">Type II and III secretion system protein</fullName>
    </submittedName>
</protein>
<dbReference type="InterPro" id="IPR004846">
    <property type="entry name" value="T2SS/T3SS_dom"/>
</dbReference>
<keyword evidence="2" id="KW-0732">Signal</keyword>
<evidence type="ECO:0000256" key="1">
    <source>
        <dbReference type="ARBA" id="ARBA00004370"/>
    </source>
</evidence>
<dbReference type="EMBL" id="FMYV01000007">
    <property type="protein sequence ID" value="SDC76725.1"/>
    <property type="molecule type" value="Genomic_DNA"/>
</dbReference>
<evidence type="ECO:0000256" key="4">
    <source>
        <dbReference type="RuleBase" id="RU004003"/>
    </source>
</evidence>
<proteinExistence type="inferred from homology"/>
<evidence type="ECO:0000313" key="8">
    <source>
        <dbReference type="Proteomes" id="UP000199322"/>
    </source>
</evidence>
<dbReference type="RefSeq" id="WP_091404931.1">
    <property type="nucleotide sequence ID" value="NZ_FMYV01000007.1"/>
</dbReference>
<reference evidence="7 8" key="1">
    <citation type="submission" date="2016-10" db="EMBL/GenBank/DDBJ databases">
        <authorList>
            <person name="de Groot N.N."/>
        </authorList>
    </citation>
    <scope>NUCLEOTIDE SEQUENCE [LARGE SCALE GENOMIC DNA]</scope>
    <source>
        <strain evidence="7 8">WG14</strain>
    </source>
</reference>
<name>A0A1G6PBL4_9BACT</name>
<gene>
    <name evidence="7" type="ORF">SAMN04488588_1765</name>
</gene>
<accession>A0A1G6PBL4</accession>
<keyword evidence="3 5" id="KW-0472">Membrane</keyword>
<evidence type="ECO:0000256" key="5">
    <source>
        <dbReference type="SAM" id="Phobius"/>
    </source>
</evidence>
<dbReference type="PANTHER" id="PTHR30332">
    <property type="entry name" value="PROBABLE GENERAL SECRETION PATHWAY PROTEIN D"/>
    <property type="match status" value="1"/>
</dbReference>
<evidence type="ECO:0000313" key="7">
    <source>
        <dbReference type="EMBL" id="SDC76725.1"/>
    </source>
</evidence>
<feature type="transmembrane region" description="Helical" evidence="5">
    <location>
        <begin position="5"/>
        <end position="23"/>
    </location>
</feature>
<dbReference type="STRING" id="28234.SAMN04488588_1765"/>
<dbReference type="Pfam" id="PF00263">
    <property type="entry name" value="Secretin"/>
    <property type="match status" value="1"/>
</dbReference>